<dbReference type="Gramene" id="OB05G17700.1">
    <property type="protein sequence ID" value="OB05G17700.1"/>
    <property type="gene ID" value="OB05G17700"/>
</dbReference>
<dbReference type="OMA" id="QKGEWDE"/>
<evidence type="ECO:0000313" key="2">
    <source>
        <dbReference type="EnsemblPlants" id="OB05G17700.1"/>
    </source>
</evidence>
<dbReference type="EnsemblPlants" id="OB05G17700.1">
    <property type="protein sequence ID" value="OB05G17700.1"/>
    <property type="gene ID" value="OB05G17700"/>
</dbReference>
<feature type="domain" description="DUF1618" evidence="1">
    <location>
        <begin position="136"/>
        <end position="222"/>
    </location>
</feature>
<dbReference type="Pfam" id="PF07762">
    <property type="entry name" value="DUF1618"/>
    <property type="match status" value="1"/>
</dbReference>
<dbReference type="PANTHER" id="PTHR33086:SF98">
    <property type="entry name" value="OS05G0468200 PROTEIN"/>
    <property type="match status" value="1"/>
</dbReference>
<reference evidence="2" key="1">
    <citation type="journal article" date="2013" name="Nat. Commun.">
        <title>Whole-genome sequencing of Oryza brachyantha reveals mechanisms underlying Oryza genome evolution.</title>
        <authorList>
            <person name="Chen J."/>
            <person name="Huang Q."/>
            <person name="Gao D."/>
            <person name="Wang J."/>
            <person name="Lang Y."/>
            <person name="Liu T."/>
            <person name="Li B."/>
            <person name="Bai Z."/>
            <person name="Luis Goicoechea J."/>
            <person name="Liang C."/>
            <person name="Chen C."/>
            <person name="Zhang W."/>
            <person name="Sun S."/>
            <person name="Liao Y."/>
            <person name="Zhang X."/>
            <person name="Yang L."/>
            <person name="Song C."/>
            <person name="Wang M."/>
            <person name="Shi J."/>
            <person name="Liu G."/>
            <person name="Liu J."/>
            <person name="Zhou H."/>
            <person name="Zhou W."/>
            <person name="Yu Q."/>
            <person name="An N."/>
            <person name="Chen Y."/>
            <person name="Cai Q."/>
            <person name="Wang B."/>
            <person name="Liu B."/>
            <person name="Min J."/>
            <person name="Huang Y."/>
            <person name="Wu H."/>
            <person name="Li Z."/>
            <person name="Zhang Y."/>
            <person name="Yin Y."/>
            <person name="Song W."/>
            <person name="Jiang J."/>
            <person name="Jackson S.A."/>
            <person name="Wing R.A."/>
            <person name="Wang J."/>
            <person name="Chen M."/>
        </authorList>
    </citation>
    <scope>NUCLEOTIDE SEQUENCE [LARGE SCALE GENOMIC DNA]</scope>
    <source>
        <strain evidence="2">cv. IRGC 101232</strain>
    </source>
</reference>
<reference evidence="2" key="2">
    <citation type="submission" date="2013-04" db="UniProtKB">
        <authorList>
            <consortium name="EnsemblPlants"/>
        </authorList>
    </citation>
    <scope>IDENTIFICATION</scope>
</reference>
<evidence type="ECO:0000259" key="1">
    <source>
        <dbReference type="Pfam" id="PF07762"/>
    </source>
</evidence>
<dbReference type="PANTHER" id="PTHR33086">
    <property type="entry name" value="OS05G0468200 PROTEIN-RELATED"/>
    <property type="match status" value="1"/>
</dbReference>
<evidence type="ECO:0000313" key="3">
    <source>
        <dbReference type="Proteomes" id="UP000006038"/>
    </source>
</evidence>
<dbReference type="Proteomes" id="UP000006038">
    <property type="component" value="Chromosome 5"/>
</dbReference>
<sequence>MDSHAPAPVVSRIVSGDVPSGASELNGLDLNDPDFTRFVCNPVSGEVFRLPDIDGTKKTMFRGCQNTGLLTRSAAAHGPADSYAVAMLHADRSGGTFTMRRFLSQTVEWEKLTGLPSPLPIRRPMEIYPYTPRRDLPELHFVELPGGSGWPVASSTDTHVQGMHRRVGVSEGRLCYVEVSQKDPFVLSSFALDDDGVGWTPEHRVALGRLCTVNGRGPKDTPRIAVIDPLDASVIFVIVGEHLLAVDMDMEKVLRCSPADETDSVPYAITSVLKPCVLPPWLASAKIPATGTSSGNKGVDKSKALSDLLVRVDRGKKN</sequence>
<dbReference type="STRING" id="4533.J3M596"/>
<keyword evidence="3" id="KW-1185">Reference proteome</keyword>
<dbReference type="AlphaFoldDB" id="J3M596"/>
<dbReference type="HOGENOM" id="CLU_038425_0_0_1"/>
<protein>
    <recommendedName>
        <fullName evidence="1">DUF1618 domain-containing protein</fullName>
    </recommendedName>
</protein>
<name>J3M596_ORYBR</name>
<dbReference type="InterPro" id="IPR011676">
    <property type="entry name" value="DUF1618"/>
</dbReference>
<organism evidence="2">
    <name type="scientific">Oryza brachyantha</name>
    <name type="common">malo sina</name>
    <dbReference type="NCBI Taxonomy" id="4533"/>
    <lineage>
        <taxon>Eukaryota</taxon>
        <taxon>Viridiplantae</taxon>
        <taxon>Streptophyta</taxon>
        <taxon>Embryophyta</taxon>
        <taxon>Tracheophyta</taxon>
        <taxon>Spermatophyta</taxon>
        <taxon>Magnoliopsida</taxon>
        <taxon>Liliopsida</taxon>
        <taxon>Poales</taxon>
        <taxon>Poaceae</taxon>
        <taxon>BOP clade</taxon>
        <taxon>Oryzoideae</taxon>
        <taxon>Oryzeae</taxon>
        <taxon>Oryzinae</taxon>
        <taxon>Oryza</taxon>
    </lineage>
</organism>
<accession>J3M596</accession>
<proteinExistence type="predicted"/>